<dbReference type="EnsemblFungi" id="MAPG_01815T0">
    <property type="protein sequence ID" value="MAPG_01815T0"/>
    <property type="gene ID" value="MAPG_01815"/>
</dbReference>
<keyword evidence="2" id="KW-0378">Hydrolase</keyword>
<reference evidence="6" key="1">
    <citation type="submission" date="2010-05" db="EMBL/GenBank/DDBJ databases">
        <title>The genome sequence of Magnaporthe poae strain ATCC 64411.</title>
        <authorList>
            <person name="Ma L.-J."/>
            <person name="Dead R."/>
            <person name="Young S."/>
            <person name="Zeng Q."/>
            <person name="Koehrsen M."/>
            <person name="Alvarado L."/>
            <person name="Berlin A."/>
            <person name="Chapman S.B."/>
            <person name="Chen Z."/>
            <person name="Freedman E."/>
            <person name="Gellesch M."/>
            <person name="Goldberg J."/>
            <person name="Griggs A."/>
            <person name="Gujja S."/>
            <person name="Heilman E.R."/>
            <person name="Heiman D."/>
            <person name="Hepburn T."/>
            <person name="Howarth C."/>
            <person name="Jen D."/>
            <person name="Larson L."/>
            <person name="Mehta T."/>
            <person name="Neiman D."/>
            <person name="Pearson M."/>
            <person name="Roberts A."/>
            <person name="Saif S."/>
            <person name="Shea T."/>
            <person name="Shenoy N."/>
            <person name="Sisk P."/>
            <person name="Stolte C."/>
            <person name="Sykes S."/>
            <person name="Walk T."/>
            <person name="White J."/>
            <person name="Yandava C."/>
            <person name="Haas B."/>
            <person name="Nusbaum C."/>
            <person name="Birren B."/>
        </authorList>
    </citation>
    <scope>NUCLEOTIDE SEQUENCE [LARGE SCALE GENOMIC DNA]</scope>
    <source>
        <strain evidence="6">ATCC 64411 / 73-15</strain>
    </source>
</reference>
<dbReference type="SUPFAM" id="SSF75304">
    <property type="entry name" value="Amidase signature (AS) enzymes"/>
    <property type="match status" value="1"/>
</dbReference>
<proteinExistence type="inferred from homology"/>
<dbReference type="PANTHER" id="PTHR46072">
    <property type="entry name" value="AMIDASE-RELATED-RELATED"/>
    <property type="match status" value="1"/>
</dbReference>
<dbReference type="PANTHER" id="PTHR46072:SF11">
    <property type="entry name" value="AMIDASE-RELATED"/>
    <property type="match status" value="1"/>
</dbReference>
<dbReference type="GO" id="GO:0016787">
    <property type="term" value="F:hydrolase activity"/>
    <property type="evidence" value="ECO:0007669"/>
    <property type="project" value="UniProtKB-KW"/>
</dbReference>
<dbReference type="AlphaFoldDB" id="A0A0C4DPP4"/>
<gene>
    <name evidence="4" type="ORF">MAPG_01815</name>
</gene>
<dbReference type="eggNOG" id="KOG1212">
    <property type="taxonomic scope" value="Eukaryota"/>
</dbReference>
<reference evidence="4" key="3">
    <citation type="submission" date="2011-03" db="EMBL/GenBank/DDBJ databases">
        <title>Annotation of Magnaporthe poae ATCC 64411.</title>
        <authorList>
            <person name="Ma L.-J."/>
            <person name="Dead R."/>
            <person name="Young S.K."/>
            <person name="Zeng Q."/>
            <person name="Gargeya S."/>
            <person name="Fitzgerald M."/>
            <person name="Haas B."/>
            <person name="Abouelleil A."/>
            <person name="Alvarado L."/>
            <person name="Arachchi H.M."/>
            <person name="Berlin A."/>
            <person name="Brown A."/>
            <person name="Chapman S.B."/>
            <person name="Chen Z."/>
            <person name="Dunbar C."/>
            <person name="Freedman E."/>
            <person name="Gearin G."/>
            <person name="Gellesch M."/>
            <person name="Goldberg J."/>
            <person name="Griggs A."/>
            <person name="Gujja S."/>
            <person name="Heiman D."/>
            <person name="Howarth C."/>
            <person name="Larson L."/>
            <person name="Lui A."/>
            <person name="MacDonald P.J.P."/>
            <person name="Mehta T."/>
            <person name="Montmayeur A."/>
            <person name="Murphy C."/>
            <person name="Neiman D."/>
            <person name="Pearson M."/>
            <person name="Priest M."/>
            <person name="Roberts A."/>
            <person name="Saif S."/>
            <person name="Shea T."/>
            <person name="Shenoy N."/>
            <person name="Sisk P."/>
            <person name="Stolte C."/>
            <person name="Sykes S."/>
            <person name="Yandava C."/>
            <person name="Wortman J."/>
            <person name="Nusbaum C."/>
            <person name="Birren B."/>
        </authorList>
    </citation>
    <scope>NUCLEOTIDE SEQUENCE</scope>
    <source>
        <strain evidence="4">ATCC 64411</strain>
    </source>
</reference>
<dbReference type="InterPro" id="IPR036928">
    <property type="entry name" value="AS_sf"/>
</dbReference>
<dbReference type="InterPro" id="IPR023631">
    <property type="entry name" value="Amidase_dom"/>
</dbReference>
<reference evidence="4" key="2">
    <citation type="submission" date="2010-05" db="EMBL/GenBank/DDBJ databases">
        <title>The Genome Sequence of Magnaporthe poae strain ATCC 64411.</title>
        <authorList>
            <consortium name="The Broad Institute Genome Sequencing Platform"/>
            <consortium name="Broad Institute Genome Sequencing Center for Infectious Disease"/>
            <person name="Ma L.-J."/>
            <person name="Dead R."/>
            <person name="Young S."/>
            <person name="Zeng Q."/>
            <person name="Koehrsen M."/>
            <person name="Alvarado L."/>
            <person name="Berlin A."/>
            <person name="Chapman S.B."/>
            <person name="Chen Z."/>
            <person name="Freedman E."/>
            <person name="Gellesch M."/>
            <person name="Goldberg J."/>
            <person name="Griggs A."/>
            <person name="Gujja S."/>
            <person name="Heilman E.R."/>
            <person name="Heiman D."/>
            <person name="Hepburn T."/>
            <person name="Howarth C."/>
            <person name="Jen D."/>
            <person name="Larson L."/>
            <person name="Mehta T."/>
            <person name="Neiman D."/>
            <person name="Pearson M."/>
            <person name="Roberts A."/>
            <person name="Saif S."/>
            <person name="Shea T."/>
            <person name="Shenoy N."/>
            <person name="Sisk P."/>
            <person name="Stolte C."/>
            <person name="Sykes S."/>
            <person name="Walk T."/>
            <person name="White J."/>
            <person name="Yandava C."/>
            <person name="Haas B."/>
            <person name="Nusbaum C."/>
            <person name="Birren B."/>
        </authorList>
    </citation>
    <scope>NUCLEOTIDE SEQUENCE</scope>
    <source>
        <strain evidence="4">ATCC 64411</strain>
    </source>
</reference>
<organism evidence="5 6">
    <name type="scientific">Magnaporthiopsis poae (strain ATCC 64411 / 73-15)</name>
    <name type="common">Kentucky bluegrass fungus</name>
    <name type="synonym">Magnaporthe poae</name>
    <dbReference type="NCBI Taxonomy" id="644358"/>
    <lineage>
        <taxon>Eukaryota</taxon>
        <taxon>Fungi</taxon>
        <taxon>Dikarya</taxon>
        <taxon>Ascomycota</taxon>
        <taxon>Pezizomycotina</taxon>
        <taxon>Sordariomycetes</taxon>
        <taxon>Sordariomycetidae</taxon>
        <taxon>Magnaporthales</taxon>
        <taxon>Magnaporthaceae</taxon>
        <taxon>Magnaporthiopsis</taxon>
    </lineage>
</organism>
<evidence type="ECO:0000313" key="5">
    <source>
        <dbReference type="EnsemblFungi" id="MAPG_01815T0"/>
    </source>
</evidence>
<dbReference type="STRING" id="644358.A0A0C4DPP4"/>
<sequence length="242" mass="25497">MGSVGPDKTAPWELAGARKREALAASIPAEWRVPKALLPPDSQEDVTGWPETSGWFTPEELAITNSTATELLPKLASGHLKSVDVTKAFCKRAAAAHQLTNCLSETCFDRALATAAALDERLERTGQPLGPFHGLPVSLKDNFNLKGLDATVGFASHVDCPAERDAALAELLEEAGAVFYVKTNVPTAMMMAESVNNIFGRTVNPRNRTLTSGGSSGGESALIVMRGSPLGVGTDIGQQAPT</sequence>
<name>A0A0C4DPP4_MAGP6</name>
<reference evidence="5" key="4">
    <citation type="journal article" date="2015" name="G3 (Bethesda)">
        <title>Genome sequences of three phytopathogenic species of the Magnaporthaceae family of fungi.</title>
        <authorList>
            <person name="Okagaki L.H."/>
            <person name="Nunes C.C."/>
            <person name="Sailsbery J."/>
            <person name="Clay B."/>
            <person name="Brown D."/>
            <person name="John T."/>
            <person name="Oh Y."/>
            <person name="Young N."/>
            <person name="Fitzgerald M."/>
            <person name="Haas B.J."/>
            <person name="Zeng Q."/>
            <person name="Young S."/>
            <person name="Adiconis X."/>
            <person name="Fan L."/>
            <person name="Levin J.Z."/>
            <person name="Mitchell T.K."/>
            <person name="Okubara P.A."/>
            <person name="Farman M.L."/>
            <person name="Kohn L.M."/>
            <person name="Birren B."/>
            <person name="Ma L.-J."/>
            <person name="Dean R.A."/>
        </authorList>
    </citation>
    <scope>NUCLEOTIDE SEQUENCE</scope>
    <source>
        <strain evidence="5">ATCC 64411 / 73-15</strain>
    </source>
</reference>
<evidence type="ECO:0000313" key="6">
    <source>
        <dbReference type="Proteomes" id="UP000011715"/>
    </source>
</evidence>
<reference evidence="5" key="5">
    <citation type="submission" date="2015-06" db="UniProtKB">
        <authorList>
            <consortium name="EnsemblFungi"/>
        </authorList>
    </citation>
    <scope>IDENTIFICATION</scope>
    <source>
        <strain evidence="5">ATCC 64411</strain>
    </source>
</reference>
<keyword evidence="6" id="KW-1185">Reference proteome</keyword>
<dbReference type="VEuPathDB" id="FungiDB:MAPG_01815"/>
<dbReference type="Proteomes" id="UP000011715">
    <property type="component" value="Unassembled WGS sequence"/>
</dbReference>
<dbReference type="EMBL" id="GL876966">
    <property type="protein sequence ID" value="KLU82746.1"/>
    <property type="molecule type" value="Genomic_DNA"/>
</dbReference>
<protein>
    <recommendedName>
        <fullName evidence="3">Amidase domain-containing protein</fullName>
    </recommendedName>
</protein>
<evidence type="ECO:0000256" key="2">
    <source>
        <dbReference type="ARBA" id="ARBA00022801"/>
    </source>
</evidence>
<dbReference type="Pfam" id="PF01425">
    <property type="entry name" value="Amidase"/>
    <property type="match status" value="1"/>
</dbReference>
<dbReference type="EMBL" id="ADBL01000446">
    <property type="status" value="NOT_ANNOTATED_CDS"/>
    <property type="molecule type" value="Genomic_DNA"/>
</dbReference>
<evidence type="ECO:0000256" key="1">
    <source>
        <dbReference type="ARBA" id="ARBA00009199"/>
    </source>
</evidence>
<dbReference type="OrthoDB" id="6428749at2759"/>
<evidence type="ECO:0000313" key="4">
    <source>
        <dbReference type="EMBL" id="KLU82746.1"/>
    </source>
</evidence>
<dbReference type="Gene3D" id="3.90.1300.10">
    <property type="entry name" value="Amidase signature (AS) domain"/>
    <property type="match status" value="1"/>
</dbReference>
<feature type="domain" description="Amidase" evidence="3">
    <location>
        <begin position="84"/>
        <end position="237"/>
    </location>
</feature>
<comment type="similarity">
    <text evidence="1">Belongs to the amidase family.</text>
</comment>
<dbReference type="OMA" id="TAGANCK"/>
<accession>A0A0C4DPP4</accession>
<evidence type="ECO:0000259" key="3">
    <source>
        <dbReference type="Pfam" id="PF01425"/>
    </source>
</evidence>